<comment type="subcellular location">
    <subcellularLocation>
        <location evidence="1">Cell membrane</location>
        <topology evidence="1">Multi-pass membrane protein</topology>
    </subcellularLocation>
</comment>
<feature type="transmembrane region" description="Helical" evidence="9">
    <location>
        <begin position="126"/>
        <end position="153"/>
    </location>
</feature>
<evidence type="ECO:0000256" key="3">
    <source>
        <dbReference type="ARBA" id="ARBA00022679"/>
    </source>
</evidence>
<evidence type="ECO:0000259" key="10">
    <source>
        <dbReference type="PROSITE" id="PS50263"/>
    </source>
</evidence>
<evidence type="ECO:0000256" key="7">
    <source>
        <dbReference type="ARBA" id="ARBA00023315"/>
    </source>
</evidence>
<dbReference type="Proteomes" id="UP001500689">
    <property type="component" value="Unassembled WGS sequence"/>
</dbReference>
<dbReference type="PROSITE" id="PS50263">
    <property type="entry name" value="CN_HYDROLASE"/>
    <property type="match status" value="1"/>
</dbReference>
<accession>A0ABP6W1H0</accession>
<organism evidence="11 12">
    <name type="scientific">Amycolatopsis ultiminotia</name>
    <dbReference type="NCBI Taxonomy" id="543629"/>
    <lineage>
        <taxon>Bacteria</taxon>
        <taxon>Bacillati</taxon>
        <taxon>Actinomycetota</taxon>
        <taxon>Actinomycetes</taxon>
        <taxon>Pseudonocardiales</taxon>
        <taxon>Pseudonocardiaceae</taxon>
        <taxon>Amycolatopsis</taxon>
    </lineage>
</organism>
<dbReference type="SUPFAM" id="SSF56317">
    <property type="entry name" value="Carbon-nitrogen hydrolase"/>
    <property type="match status" value="1"/>
</dbReference>
<evidence type="ECO:0000256" key="6">
    <source>
        <dbReference type="ARBA" id="ARBA00023136"/>
    </source>
</evidence>
<feature type="domain" description="CN hydrolase" evidence="10">
    <location>
        <begin position="257"/>
        <end position="475"/>
    </location>
</feature>
<dbReference type="InterPro" id="IPR004563">
    <property type="entry name" value="Apolipo_AcylTrfase"/>
</dbReference>
<evidence type="ECO:0000256" key="1">
    <source>
        <dbReference type="ARBA" id="ARBA00004651"/>
    </source>
</evidence>
<keyword evidence="3" id="KW-0808">Transferase</keyword>
<keyword evidence="4 9" id="KW-0812">Transmembrane</keyword>
<feature type="transmembrane region" description="Helical" evidence="9">
    <location>
        <begin position="229"/>
        <end position="248"/>
    </location>
</feature>
<feature type="compositionally biased region" description="Low complexity" evidence="8">
    <location>
        <begin position="200"/>
        <end position="214"/>
    </location>
</feature>
<reference evidence="12" key="1">
    <citation type="journal article" date="2019" name="Int. J. Syst. Evol. Microbiol.">
        <title>The Global Catalogue of Microorganisms (GCM) 10K type strain sequencing project: providing services to taxonomists for standard genome sequencing and annotation.</title>
        <authorList>
            <consortium name="The Broad Institute Genomics Platform"/>
            <consortium name="The Broad Institute Genome Sequencing Center for Infectious Disease"/>
            <person name="Wu L."/>
            <person name="Ma J."/>
        </authorList>
    </citation>
    <scope>NUCLEOTIDE SEQUENCE [LARGE SCALE GENOMIC DNA]</scope>
    <source>
        <strain evidence="12">JCM 16898</strain>
    </source>
</reference>
<keyword evidence="2" id="KW-1003">Cell membrane</keyword>
<feature type="transmembrane region" description="Helical" evidence="9">
    <location>
        <begin position="173"/>
        <end position="191"/>
    </location>
</feature>
<name>A0ABP6W1H0_9PSEU</name>
<keyword evidence="5 9" id="KW-1133">Transmembrane helix</keyword>
<keyword evidence="6 9" id="KW-0472">Membrane</keyword>
<feature type="region of interest" description="Disordered" evidence="8">
    <location>
        <begin position="197"/>
        <end position="223"/>
    </location>
</feature>
<comment type="caution">
    <text evidence="11">The sequence shown here is derived from an EMBL/GenBank/DDBJ whole genome shotgun (WGS) entry which is preliminary data.</text>
</comment>
<keyword evidence="7" id="KW-0012">Acyltransferase</keyword>
<dbReference type="PANTHER" id="PTHR38686">
    <property type="entry name" value="APOLIPOPROTEIN N-ACYLTRANSFERASE"/>
    <property type="match status" value="1"/>
</dbReference>
<evidence type="ECO:0000256" key="4">
    <source>
        <dbReference type="ARBA" id="ARBA00022692"/>
    </source>
</evidence>
<protein>
    <submittedName>
        <fullName evidence="11">Apolipoprotein N-acyltransferase</fullName>
    </submittedName>
</protein>
<proteinExistence type="predicted"/>
<dbReference type="InterPro" id="IPR036526">
    <property type="entry name" value="C-N_Hydrolase_sf"/>
</dbReference>
<evidence type="ECO:0000256" key="2">
    <source>
        <dbReference type="ARBA" id="ARBA00022475"/>
    </source>
</evidence>
<evidence type="ECO:0000256" key="5">
    <source>
        <dbReference type="ARBA" id="ARBA00022989"/>
    </source>
</evidence>
<dbReference type="PANTHER" id="PTHR38686:SF1">
    <property type="entry name" value="APOLIPOPROTEIN N-ACYLTRANSFERASE"/>
    <property type="match status" value="1"/>
</dbReference>
<dbReference type="InterPro" id="IPR003010">
    <property type="entry name" value="C-N_Hydrolase"/>
</dbReference>
<feature type="transmembrane region" description="Helical" evidence="9">
    <location>
        <begin position="61"/>
        <end position="85"/>
    </location>
</feature>
<evidence type="ECO:0000313" key="12">
    <source>
        <dbReference type="Proteomes" id="UP001500689"/>
    </source>
</evidence>
<keyword evidence="12" id="KW-1185">Reference proteome</keyword>
<evidence type="ECO:0000256" key="8">
    <source>
        <dbReference type="SAM" id="MobiDB-lite"/>
    </source>
</evidence>
<feature type="transmembrane region" description="Helical" evidence="9">
    <location>
        <begin position="91"/>
        <end position="114"/>
    </location>
</feature>
<gene>
    <name evidence="11" type="ORF">GCM10022222_30740</name>
</gene>
<evidence type="ECO:0000256" key="9">
    <source>
        <dbReference type="SAM" id="Phobius"/>
    </source>
</evidence>
<dbReference type="Gene3D" id="3.60.110.10">
    <property type="entry name" value="Carbon-nitrogen hydrolase"/>
    <property type="match status" value="1"/>
</dbReference>
<dbReference type="RefSeq" id="WP_344860085.1">
    <property type="nucleotide sequence ID" value="NZ_BAAAZN010000005.1"/>
</dbReference>
<feature type="transmembrane region" description="Helical" evidence="9">
    <location>
        <begin position="20"/>
        <end position="49"/>
    </location>
</feature>
<dbReference type="EMBL" id="BAAAZN010000005">
    <property type="protein sequence ID" value="GAA3544905.1"/>
    <property type="molecule type" value="Genomic_DNA"/>
</dbReference>
<sequence length="506" mass="52012">MATTAVRPSEPAPGRAGRCLGWTLAATVVSGVLFHFGLGFEPVAVLAWIAPLPVLLLAPRVGGWVASAAAFLGYFAGSAGSWSYFLNSLTIPLPGALAILIGAPLLFAATVAFFRRLVRVGRPILATVATPALWTGVLYGVSLLSPVGVMGTFMTSQADHPDVLRIASVSGGWGIEYLVLLAPVAFAAAFAPGRRASANSATPQPAPHASAQPAGSPPAPRGVRTSARAGILVVTAAAAGGALMWGAAAPSGSANHVRIAVLARSQPHWAADPATGAGRQVLESYVDALAVLPPDVRIAVLPEGAFGSDRARLANITGPLSDLARAKRLHIVTGTIVQDPGRTYNTALDVPPTGPIVEYHKWRTGTSPVTAGNDLAFLPGQHIGLEVCMDVNGSSPTSDYAPAGAGLILIPASDEDVDGWQHSRTAVLRGVENGVSVAWSATRGAPTLSDATGHVLADTRTGSTPMATATADVPLGTGDTPYRHLHDWFAWLCGLTALPGLFLTRK</sequence>
<evidence type="ECO:0000313" key="11">
    <source>
        <dbReference type="EMBL" id="GAA3544905.1"/>
    </source>
</evidence>